<dbReference type="KEGG" id="dgo:DGo_CA1349"/>
<dbReference type="PATRIC" id="fig|745776.4.peg.1388"/>
<dbReference type="HOGENOM" id="CLU_1259707_0_0_0"/>
<dbReference type="Proteomes" id="UP000007575">
    <property type="component" value="Chromosome"/>
</dbReference>
<feature type="chain" id="PRO_5003613812" description="Lipoprotein" evidence="1">
    <location>
        <begin position="20"/>
        <end position="216"/>
    </location>
</feature>
<name>H8GSZ2_DEIGI</name>
<keyword evidence="1" id="KW-0732">Signal</keyword>
<dbReference type="EMBL" id="CP002191">
    <property type="protein sequence ID" value="AFD25276.1"/>
    <property type="molecule type" value="Genomic_DNA"/>
</dbReference>
<gene>
    <name evidence="2" type="ordered locus">DGo_CA1349</name>
</gene>
<proteinExistence type="predicted"/>
<evidence type="ECO:0000256" key="1">
    <source>
        <dbReference type="SAM" id="SignalP"/>
    </source>
</evidence>
<feature type="signal peptide" evidence="1">
    <location>
        <begin position="1"/>
        <end position="19"/>
    </location>
</feature>
<evidence type="ECO:0008006" key="4">
    <source>
        <dbReference type="Google" id="ProtNLM"/>
    </source>
</evidence>
<keyword evidence="3" id="KW-1185">Reference proteome</keyword>
<evidence type="ECO:0000313" key="2">
    <source>
        <dbReference type="EMBL" id="AFD25276.1"/>
    </source>
</evidence>
<organism evidence="2 3">
    <name type="scientific">Deinococcus gobiensis (strain DSM 21396 / JCM 16679 / CGMCC 1.7299 / I-0)</name>
    <dbReference type="NCBI Taxonomy" id="745776"/>
    <lineage>
        <taxon>Bacteria</taxon>
        <taxon>Thermotogati</taxon>
        <taxon>Deinococcota</taxon>
        <taxon>Deinococci</taxon>
        <taxon>Deinococcales</taxon>
        <taxon>Deinococcaceae</taxon>
        <taxon>Deinococcus</taxon>
    </lineage>
</organism>
<reference evidence="2 3" key="1">
    <citation type="journal article" date="2012" name="PLoS ONE">
        <title>Genome sequence and transcriptome analysis of the radioresistant bacterium Deinococcus gobiensis: insights into the extreme environmental adaptations.</title>
        <authorList>
            <person name="Yuan M."/>
            <person name="Chen M."/>
            <person name="Zhang W."/>
            <person name="Lu W."/>
            <person name="Wang J."/>
            <person name="Yang M."/>
            <person name="Zhao P."/>
            <person name="Tang R."/>
            <person name="Li X."/>
            <person name="Hao Y."/>
            <person name="Zhou Z."/>
            <person name="Zhan Y."/>
            <person name="Yu H."/>
            <person name="Teng C."/>
            <person name="Yan Y."/>
            <person name="Ping S."/>
            <person name="Wang Y."/>
            <person name="Lin M."/>
        </authorList>
    </citation>
    <scope>NUCLEOTIDE SEQUENCE [LARGE SCALE GENOMIC DNA]</scope>
    <source>
        <strain evidence="2 3">I-0</strain>
    </source>
</reference>
<evidence type="ECO:0000313" key="3">
    <source>
        <dbReference type="Proteomes" id="UP000007575"/>
    </source>
</evidence>
<sequence>MPRLFWLLPLCALVLSACAPVTGPATLRFAPGAADTAAPDPARLLVTQAVPPALLLSVPEAVRRAPDGSLIVVCGARAQPWGVCTHVARKLSPGRISDSPGLFSGGVQNRPETTLYGRGAVIVLDVGVTPERLPRLRAEAERLNGAPYLLAGETAAGLDCTTYQNLLQRAAGLPDVAARNPVWRLWLPQDILTGPAVQAGGRVLWVGQGPDAGPRP</sequence>
<dbReference type="PROSITE" id="PS51257">
    <property type="entry name" value="PROKAR_LIPOPROTEIN"/>
    <property type="match status" value="1"/>
</dbReference>
<dbReference type="AlphaFoldDB" id="H8GSZ2"/>
<dbReference type="RefSeq" id="WP_014684759.1">
    <property type="nucleotide sequence ID" value="NC_017790.1"/>
</dbReference>
<accession>H8GSZ2</accession>
<protein>
    <recommendedName>
        <fullName evidence="4">Lipoprotein</fullName>
    </recommendedName>
</protein>
<dbReference type="OrthoDB" id="64902at2"/>